<name>A0A0A9BP05_ARUDO</name>
<evidence type="ECO:0000313" key="2">
    <source>
        <dbReference type="EMBL" id="JAD63908.1"/>
    </source>
</evidence>
<sequence length="27" mass="2914">MAVAVQQQKDQEPARTTTATAAGQQRQ</sequence>
<organism evidence="2">
    <name type="scientific">Arundo donax</name>
    <name type="common">Giant reed</name>
    <name type="synonym">Donax arundinaceus</name>
    <dbReference type="NCBI Taxonomy" id="35708"/>
    <lineage>
        <taxon>Eukaryota</taxon>
        <taxon>Viridiplantae</taxon>
        <taxon>Streptophyta</taxon>
        <taxon>Embryophyta</taxon>
        <taxon>Tracheophyta</taxon>
        <taxon>Spermatophyta</taxon>
        <taxon>Magnoliopsida</taxon>
        <taxon>Liliopsida</taxon>
        <taxon>Poales</taxon>
        <taxon>Poaceae</taxon>
        <taxon>PACMAD clade</taxon>
        <taxon>Arundinoideae</taxon>
        <taxon>Arundineae</taxon>
        <taxon>Arundo</taxon>
    </lineage>
</organism>
<reference evidence="2" key="1">
    <citation type="submission" date="2014-09" db="EMBL/GenBank/DDBJ databases">
        <authorList>
            <person name="Magalhaes I.L.F."/>
            <person name="Oliveira U."/>
            <person name="Santos F.R."/>
            <person name="Vidigal T.H.D.A."/>
            <person name="Brescovit A.D."/>
            <person name="Santos A.J."/>
        </authorList>
    </citation>
    <scope>NUCLEOTIDE SEQUENCE</scope>
    <source>
        <tissue evidence="2">Shoot tissue taken approximately 20 cm above the soil surface</tissue>
    </source>
</reference>
<accession>A0A0A9BP05</accession>
<dbReference type="AlphaFoldDB" id="A0A0A9BP05"/>
<proteinExistence type="predicted"/>
<feature type="compositionally biased region" description="Low complexity" evidence="1">
    <location>
        <begin position="14"/>
        <end position="27"/>
    </location>
</feature>
<evidence type="ECO:0000256" key="1">
    <source>
        <dbReference type="SAM" id="MobiDB-lite"/>
    </source>
</evidence>
<reference evidence="2" key="2">
    <citation type="journal article" date="2015" name="Data Brief">
        <title>Shoot transcriptome of the giant reed, Arundo donax.</title>
        <authorList>
            <person name="Barrero R.A."/>
            <person name="Guerrero F.D."/>
            <person name="Moolhuijzen P."/>
            <person name="Goolsby J.A."/>
            <person name="Tidwell J."/>
            <person name="Bellgard S.E."/>
            <person name="Bellgard M.I."/>
        </authorList>
    </citation>
    <scope>NUCLEOTIDE SEQUENCE</scope>
    <source>
        <tissue evidence="2">Shoot tissue taken approximately 20 cm above the soil surface</tissue>
    </source>
</reference>
<protein>
    <submittedName>
        <fullName evidence="2">Uncharacterized protein</fullName>
    </submittedName>
</protein>
<dbReference type="EMBL" id="GBRH01233987">
    <property type="protein sequence ID" value="JAD63908.1"/>
    <property type="molecule type" value="Transcribed_RNA"/>
</dbReference>
<feature type="region of interest" description="Disordered" evidence="1">
    <location>
        <begin position="1"/>
        <end position="27"/>
    </location>
</feature>